<keyword evidence="1" id="KW-1133">Transmembrane helix</keyword>
<name>A0A2H0N2D9_9BACT</name>
<dbReference type="AlphaFoldDB" id="A0A2H0N2D9"/>
<evidence type="ECO:0000313" key="2">
    <source>
        <dbReference type="EMBL" id="PIR03069.1"/>
    </source>
</evidence>
<keyword evidence="1" id="KW-0472">Membrane</keyword>
<comment type="caution">
    <text evidence="2">The sequence shown here is derived from an EMBL/GenBank/DDBJ whole genome shotgun (WGS) entry which is preliminary data.</text>
</comment>
<evidence type="ECO:0000256" key="1">
    <source>
        <dbReference type="SAM" id="Phobius"/>
    </source>
</evidence>
<evidence type="ECO:0000313" key="3">
    <source>
        <dbReference type="Proteomes" id="UP000229782"/>
    </source>
</evidence>
<feature type="transmembrane region" description="Helical" evidence="1">
    <location>
        <begin position="33"/>
        <end position="61"/>
    </location>
</feature>
<proteinExistence type="predicted"/>
<keyword evidence="1" id="KW-0812">Transmembrane</keyword>
<sequence length="89" mass="10185">MSIAIPLYIFLFVYLIFIAVFLAFSIINFYHIVVAASFTIVSFTISFFIFALTLLTLYLTYTLLVDINWQQTLLVFDTGWFTGPSGTSF</sequence>
<feature type="transmembrane region" description="Helical" evidence="1">
    <location>
        <begin position="7"/>
        <end position="27"/>
    </location>
</feature>
<dbReference type="EMBL" id="PCWM01000055">
    <property type="protein sequence ID" value="PIR03069.1"/>
    <property type="molecule type" value="Genomic_DNA"/>
</dbReference>
<accession>A0A2H0N2D9</accession>
<gene>
    <name evidence="2" type="ORF">COV60_02340</name>
</gene>
<reference evidence="2 3" key="1">
    <citation type="submission" date="2017-09" db="EMBL/GenBank/DDBJ databases">
        <title>Depth-based differentiation of microbial function through sediment-hosted aquifers and enrichment of novel symbionts in the deep terrestrial subsurface.</title>
        <authorList>
            <person name="Probst A.J."/>
            <person name="Ladd B."/>
            <person name="Jarett J.K."/>
            <person name="Geller-Mcgrath D.E."/>
            <person name="Sieber C.M."/>
            <person name="Emerson J.B."/>
            <person name="Anantharaman K."/>
            <person name="Thomas B.C."/>
            <person name="Malmstrom R."/>
            <person name="Stieglmeier M."/>
            <person name="Klingl A."/>
            <person name="Woyke T."/>
            <person name="Ryan C.M."/>
            <person name="Banfield J.F."/>
        </authorList>
    </citation>
    <scope>NUCLEOTIDE SEQUENCE [LARGE SCALE GENOMIC DNA]</scope>
    <source>
        <strain evidence="2">CG11_big_fil_rev_8_21_14_0_20_43_7</strain>
    </source>
</reference>
<protein>
    <submittedName>
        <fullName evidence="2">Uncharacterized protein</fullName>
    </submittedName>
</protein>
<dbReference type="Proteomes" id="UP000229782">
    <property type="component" value="Unassembled WGS sequence"/>
</dbReference>
<organism evidence="2 3">
    <name type="scientific">Candidatus Magasanikbacteria bacterium CG11_big_fil_rev_8_21_14_0_20_43_7</name>
    <dbReference type="NCBI Taxonomy" id="1974654"/>
    <lineage>
        <taxon>Bacteria</taxon>
        <taxon>Candidatus Magasanikiibacteriota</taxon>
    </lineage>
</organism>